<evidence type="ECO:0000256" key="6">
    <source>
        <dbReference type="ARBA" id="ARBA00023242"/>
    </source>
</evidence>
<keyword evidence="4 8" id="KW-0805">Transcription regulation</keyword>
<keyword evidence="8" id="KW-0010">Activator</keyword>
<dbReference type="OrthoDB" id="1929813at2759"/>
<sequence>MAEPESMRSMLERPISQLQTLSQALFTALSAGHVPDPPIAALAACDASLAEAMRLTRIHLMKQKRIEQLMDEVYELDAQLIEVVETLATGQRELQAIIEEGEERVASADKAKNAAVSYQQLIAYGSKLADFTSAPPNAPIDDKEPASIPYAFHPPFPATEIMQRGRLGLQEPIGPVGETRVIGDKTVPFTEPGAPAQARPRPAQQLTQLPNRRQAIPNMDIFDLDLNPELG</sequence>
<comment type="subcellular location">
    <subcellularLocation>
        <location evidence="1 8">Nucleus</location>
    </subcellularLocation>
</comment>
<dbReference type="AlphaFoldDB" id="A0A0C2WGN3"/>
<dbReference type="InterPro" id="IPR019258">
    <property type="entry name" value="Mediator_Med4"/>
</dbReference>
<organism evidence="9 11">
    <name type="scientific">Serendipita vermifera MAFF 305830</name>
    <dbReference type="NCBI Taxonomy" id="933852"/>
    <lineage>
        <taxon>Eukaryota</taxon>
        <taxon>Fungi</taxon>
        <taxon>Dikarya</taxon>
        <taxon>Basidiomycota</taxon>
        <taxon>Agaricomycotina</taxon>
        <taxon>Agaricomycetes</taxon>
        <taxon>Sebacinales</taxon>
        <taxon>Serendipitaceae</taxon>
        <taxon>Serendipita</taxon>
    </lineage>
</organism>
<dbReference type="EMBL" id="KN824313">
    <property type="protein sequence ID" value="KIM25558.1"/>
    <property type="molecule type" value="Genomic_DNA"/>
</dbReference>
<dbReference type="GO" id="GO:0006357">
    <property type="term" value="P:regulation of transcription by RNA polymerase II"/>
    <property type="evidence" value="ECO:0007669"/>
    <property type="project" value="InterPro"/>
</dbReference>
<dbReference type="GO" id="GO:0016592">
    <property type="term" value="C:mediator complex"/>
    <property type="evidence" value="ECO:0007669"/>
    <property type="project" value="InterPro"/>
</dbReference>
<dbReference type="EMBL" id="KN824313">
    <property type="protein sequence ID" value="KIM25564.1"/>
    <property type="molecule type" value="Genomic_DNA"/>
</dbReference>
<evidence type="ECO:0000256" key="7">
    <source>
        <dbReference type="ARBA" id="ARBA00031257"/>
    </source>
</evidence>
<evidence type="ECO:0000313" key="10">
    <source>
        <dbReference type="EMBL" id="KIM25564.1"/>
    </source>
</evidence>
<reference evidence="9" key="3">
    <citation type="submission" date="2015-02" db="EMBL/GenBank/DDBJ databases">
        <title>Evolutionary Origins and Diversification of the Mycorrhizal Mutualists.</title>
        <authorList>
            <consortium name="DOE Joint Genome Institute"/>
            <consortium name="Mycorrhizal Genomics Consortium"/>
            <person name="Kohler A."/>
            <person name="Kuo A."/>
            <person name="Nagy L.G."/>
            <person name="Floudas D."/>
            <person name="Copeland A."/>
            <person name="Barry K.W."/>
            <person name="Cichocki N."/>
            <person name="Veneault-Fourrey C."/>
            <person name="LaButti K."/>
            <person name="Lindquist E.A."/>
            <person name="Lipzen A."/>
            <person name="Lundell T."/>
            <person name="Morin E."/>
            <person name="Murat C."/>
            <person name="Riley R."/>
            <person name="Ohm R."/>
            <person name="Sun H."/>
            <person name="Tunlid A."/>
            <person name="Henrissat B."/>
            <person name="Grigoriev I.V."/>
            <person name="Hibbett D.S."/>
            <person name="Martin F."/>
        </authorList>
    </citation>
    <scope>NUCLEOTIDE SEQUENCE</scope>
    <source>
        <strain evidence="9 11">MAFF 305830</strain>
    </source>
</reference>
<comment type="function">
    <text evidence="8">Component of the Mediator complex, a coactivator involved in the regulated transcription of nearly all RNA polymerase II-dependent genes. Mediator functions as a bridge to convey information from gene-specific regulatory proteins to the basal RNA polymerase II transcription machinery. Mediator is recruited to promoters by direct interactions with regulatory proteins and serves as a scaffold for the assembly of a functional preinitiation complex with RNA polymerase II and the general transcription factors.</text>
</comment>
<comment type="similarity">
    <text evidence="2 8">Belongs to the Mediator complex subunit 4 family.</text>
</comment>
<gene>
    <name evidence="8" type="primary">MED4</name>
    <name evidence="9" type="ORF">M408DRAFT_17232</name>
    <name evidence="10" type="ORF">M408DRAFT_26113</name>
</gene>
<dbReference type="Pfam" id="PF10018">
    <property type="entry name" value="Med4"/>
    <property type="match status" value="1"/>
</dbReference>
<accession>A0A0C2WGN3</accession>
<evidence type="ECO:0000313" key="9">
    <source>
        <dbReference type="EMBL" id="KIM25558.1"/>
    </source>
</evidence>
<dbReference type="GO" id="GO:0070847">
    <property type="term" value="C:core mediator complex"/>
    <property type="evidence" value="ECO:0007669"/>
    <property type="project" value="TreeGrafter"/>
</dbReference>
<evidence type="ECO:0000256" key="4">
    <source>
        <dbReference type="ARBA" id="ARBA00023015"/>
    </source>
</evidence>
<dbReference type="PANTHER" id="PTHR13208">
    <property type="entry name" value="MEDIATOR OF RNA POLYMERASE II TRANSCRIPTION SUBUNIT 4"/>
    <property type="match status" value="1"/>
</dbReference>
<evidence type="ECO:0000256" key="1">
    <source>
        <dbReference type="ARBA" id="ARBA00004123"/>
    </source>
</evidence>
<dbReference type="STRING" id="933852.A0A0C2WGN3"/>
<protein>
    <recommendedName>
        <fullName evidence="3 8">Mediator of RNA polymerase II transcription subunit 4</fullName>
    </recommendedName>
    <alternativeName>
        <fullName evidence="7 8">Mediator complex subunit 4</fullName>
    </alternativeName>
</protein>
<evidence type="ECO:0000313" key="11">
    <source>
        <dbReference type="Proteomes" id="UP000054097"/>
    </source>
</evidence>
<dbReference type="PANTHER" id="PTHR13208:SF2">
    <property type="entry name" value="MEDIATOR OF RNA POLYMERASE II TRANSCRIPTION SUBUNIT 4"/>
    <property type="match status" value="1"/>
</dbReference>
<keyword evidence="6 8" id="KW-0539">Nucleus</keyword>
<reference evidence="11" key="2">
    <citation type="submission" date="2015-01" db="EMBL/GenBank/DDBJ databases">
        <title>Evolutionary Origins and Diversification of the Mycorrhizal Mutualists.</title>
        <authorList>
            <consortium name="DOE Joint Genome Institute"/>
            <consortium name="Mycorrhizal Genomics Consortium"/>
            <person name="Kohler A."/>
            <person name="Kuo A."/>
            <person name="Nagy L.G."/>
            <person name="Floudas D."/>
            <person name="Copeland A."/>
            <person name="Barry K.W."/>
            <person name="Cichocki N."/>
            <person name="Veneault-Fourrey C."/>
            <person name="LaButti K."/>
            <person name="Lindquist E.A."/>
            <person name="Lipzen A."/>
            <person name="Lundell T."/>
            <person name="Morin E."/>
            <person name="Murat C."/>
            <person name="Riley R."/>
            <person name="Ohm R."/>
            <person name="Sun H."/>
            <person name="Tunlid A."/>
            <person name="Henrissat B."/>
            <person name="Grigoriev I.V."/>
            <person name="Hibbett D.S."/>
            <person name="Martin F."/>
        </authorList>
    </citation>
    <scope>NUCLEOTIDE SEQUENCE [LARGE SCALE GENOMIC DNA]</scope>
    <source>
        <strain evidence="10 11">MAFF 305830</strain>
    </source>
</reference>
<proteinExistence type="inferred from homology"/>
<comment type="subunit">
    <text evidence="8">Component of the Mediator complex.</text>
</comment>
<evidence type="ECO:0000256" key="2">
    <source>
        <dbReference type="ARBA" id="ARBA00009626"/>
    </source>
</evidence>
<reference evidence="9 11" key="1">
    <citation type="submission" date="2014-04" db="EMBL/GenBank/DDBJ databases">
        <authorList>
            <consortium name="DOE Joint Genome Institute"/>
            <person name="Kuo A."/>
            <person name="Zuccaro A."/>
            <person name="Kohler A."/>
            <person name="Nagy L.G."/>
            <person name="Floudas D."/>
            <person name="Copeland A."/>
            <person name="Barry K.W."/>
            <person name="Cichocki N."/>
            <person name="Veneault-Fourrey C."/>
            <person name="LaButti K."/>
            <person name="Lindquist E.A."/>
            <person name="Lipzen A."/>
            <person name="Lundell T."/>
            <person name="Morin E."/>
            <person name="Murat C."/>
            <person name="Sun H."/>
            <person name="Tunlid A."/>
            <person name="Henrissat B."/>
            <person name="Grigoriev I.V."/>
            <person name="Hibbett D.S."/>
            <person name="Martin F."/>
            <person name="Nordberg H.P."/>
            <person name="Cantor M.N."/>
            <person name="Hua S.X."/>
        </authorList>
    </citation>
    <scope>NUCLEOTIDE SEQUENCE [LARGE SCALE GENOMIC DNA]</scope>
    <source>
        <strain evidence="9 11">MAFF 305830</strain>
    </source>
</reference>
<evidence type="ECO:0000256" key="3">
    <source>
        <dbReference type="ARBA" id="ARBA00020629"/>
    </source>
</evidence>
<dbReference type="HOGENOM" id="CLU_1156213_0_0_1"/>
<keyword evidence="5 8" id="KW-0804">Transcription</keyword>
<keyword evidence="11" id="KW-1185">Reference proteome</keyword>
<dbReference type="Proteomes" id="UP000054097">
    <property type="component" value="Unassembled WGS sequence"/>
</dbReference>
<evidence type="ECO:0000256" key="5">
    <source>
        <dbReference type="ARBA" id="ARBA00023163"/>
    </source>
</evidence>
<name>A0A0C2WGN3_SERVB</name>
<evidence type="ECO:0000256" key="8">
    <source>
        <dbReference type="RuleBase" id="RU364141"/>
    </source>
</evidence>
<dbReference type="GO" id="GO:0003712">
    <property type="term" value="F:transcription coregulator activity"/>
    <property type="evidence" value="ECO:0007669"/>
    <property type="project" value="InterPro"/>
</dbReference>